<reference evidence="6 7" key="1">
    <citation type="submission" date="2019-10" db="EMBL/GenBank/DDBJ databases">
        <title>Rudanella paleaurantiibacter sp. nov., isolated from sludge.</title>
        <authorList>
            <person name="Xu S.Q."/>
        </authorList>
    </citation>
    <scope>NUCLEOTIDE SEQUENCE [LARGE SCALE GENOMIC DNA]</scope>
    <source>
        <strain evidence="6 7">HX-22-17</strain>
    </source>
</reference>
<dbReference type="Pfam" id="PF02146">
    <property type="entry name" value="SIR2"/>
    <property type="match status" value="1"/>
</dbReference>
<dbReference type="GO" id="GO:0036054">
    <property type="term" value="F:protein-malonyllysine demalonylase activity"/>
    <property type="evidence" value="ECO:0007669"/>
    <property type="project" value="InterPro"/>
</dbReference>
<feature type="binding site" evidence="3">
    <location>
        <position position="59"/>
    </location>
    <ligand>
        <name>substrate</name>
    </ligand>
</feature>
<comment type="subcellular location">
    <subcellularLocation>
        <location evidence="3">Cytoplasm</location>
    </subcellularLocation>
</comment>
<evidence type="ECO:0000256" key="4">
    <source>
        <dbReference type="PROSITE-ProRule" id="PRU00236"/>
    </source>
</evidence>
<dbReference type="GO" id="GO:0070403">
    <property type="term" value="F:NAD+ binding"/>
    <property type="evidence" value="ECO:0007669"/>
    <property type="project" value="UniProtKB-UniRule"/>
</dbReference>
<feature type="domain" description="Deacetylase sirtuin-type" evidence="5">
    <location>
        <begin position="1"/>
        <end position="231"/>
    </location>
</feature>
<dbReference type="InterPro" id="IPR027546">
    <property type="entry name" value="Sirtuin_class_III"/>
</dbReference>
<dbReference type="Proteomes" id="UP000488299">
    <property type="component" value="Unassembled WGS sequence"/>
</dbReference>
<accession>A0A7J5TUZ5</accession>
<dbReference type="PROSITE" id="PS50305">
    <property type="entry name" value="SIRTUIN"/>
    <property type="match status" value="1"/>
</dbReference>
<dbReference type="InterPro" id="IPR029035">
    <property type="entry name" value="DHS-like_NAD/FAD-binding_dom"/>
</dbReference>
<feature type="binding site" evidence="3">
    <location>
        <begin position="173"/>
        <end position="175"/>
    </location>
    <ligand>
        <name>NAD(+)</name>
        <dbReference type="ChEBI" id="CHEBI:57540"/>
    </ligand>
</feature>
<dbReference type="EC" id="2.3.1.286" evidence="3"/>
<keyword evidence="7" id="KW-1185">Reference proteome</keyword>
<dbReference type="InterPro" id="IPR026590">
    <property type="entry name" value="Ssirtuin_cat_dom"/>
</dbReference>
<keyword evidence="1" id="KW-0808">Transferase</keyword>
<feature type="binding site" evidence="3">
    <location>
        <begin position="12"/>
        <end position="31"/>
    </location>
    <ligand>
        <name>NAD(+)</name>
        <dbReference type="ChEBI" id="CHEBI:57540"/>
    </ligand>
</feature>
<dbReference type="AlphaFoldDB" id="A0A7J5TUZ5"/>
<dbReference type="InterPro" id="IPR026591">
    <property type="entry name" value="Sirtuin_cat_small_dom_sf"/>
</dbReference>
<dbReference type="PANTHER" id="PTHR11085">
    <property type="entry name" value="NAD-DEPENDENT PROTEIN DEACYLASE SIRTUIN-5, MITOCHONDRIAL-RELATED"/>
    <property type="match status" value="1"/>
</dbReference>
<gene>
    <name evidence="3" type="primary">cobB</name>
    <name evidence="6" type="ORF">F5984_19605</name>
</gene>
<proteinExistence type="inferred from homology"/>
<dbReference type="PANTHER" id="PTHR11085:SF4">
    <property type="entry name" value="NAD-DEPENDENT PROTEIN DEACYLASE"/>
    <property type="match status" value="1"/>
</dbReference>
<evidence type="ECO:0000313" key="7">
    <source>
        <dbReference type="Proteomes" id="UP000488299"/>
    </source>
</evidence>
<feature type="binding site" evidence="3">
    <location>
        <begin position="89"/>
        <end position="92"/>
    </location>
    <ligand>
        <name>NAD(+)</name>
        <dbReference type="ChEBI" id="CHEBI:57540"/>
    </ligand>
</feature>
<comment type="caution">
    <text evidence="6">The sequence shown here is derived from an EMBL/GenBank/DDBJ whole genome shotgun (WGS) entry which is preliminary data.</text>
</comment>
<sequence length="231" mass="25406">MESKRKLVVLSGAGISAESGLATFRDANGLWENYRIEDVATADAWVRNPALVQDFYNKRRKQALSAQPNAGHKSLVDLEAKYDVTVITQNVDNLHEKAGSSTVLHLHGELAKARSTGDPSLVYELETDEIQMGDLCEKGHQLRPHIVWFGEEVPMMEVAYEITQQADIFIVVGTSLAVYPAAGLAYAVPRGVPIFVVDPNTPELRHRDQVTFIAEPATTGLVRLAEQLLAD</sequence>
<evidence type="ECO:0000313" key="6">
    <source>
        <dbReference type="EMBL" id="KAB7727965.1"/>
    </source>
</evidence>
<comment type="function">
    <text evidence="3">NAD-dependent lysine deacetylase and desuccinylase that specifically removes acetyl and succinyl groups on target proteins. Modulates the activities of several proteins which are inactive in their acylated form.</text>
</comment>
<keyword evidence="2 3" id="KW-0520">NAD</keyword>
<dbReference type="RefSeq" id="WP_152125916.1">
    <property type="nucleotide sequence ID" value="NZ_WELI01000009.1"/>
</dbReference>
<dbReference type="GO" id="GO:0017136">
    <property type="term" value="F:histone deacetylase activity, NAD-dependent"/>
    <property type="evidence" value="ECO:0007669"/>
    <property type="project" value="TreeGrafter"/>
</dbReference>
<dbReference type="SUPFAM" id="SSF52467">
    <property type="entry name" value="DHS-like NAD/FAD-binding domain"/>
    <property type="match status" value="1"/>
</dbReference>
<dbReference type="InterPro" id="IPR050134">
    <property type="entry name" value="NAD-dep_sirtuin_deacylases"/>
</dbReference>
<evidence type="ECO:0000259" key="5">
    <source>
        <dbReference type="PROSITE" id="PS50305"/>
    </source>
</evidence>
<dbReference type="HAMAP" id="MF_01121">
    <property type="entry name" value="Sirtuin_ClassIII"/>
    <property type="match status" value="1"/>
</dbReference>
<dbReference type="GO" id="GO:0036055">
    <property type="term" value="F:protein-succinyllysine desuccinylase activity"/>
    <property type="evidence" value="ECO:0007669"/>
    <property type="project" value="UniProtKB-UniRule"/>
</dbReference>
<dbReference type="InterPro" id="IPR003000">
    <property type="entry name" value="Sirtuin"/>
</dbReference>
<evidence type="ECO:0000256" key="2">
    <source>
        <dbReference type="ARBA" id="ARBA00023027"/>
    </source>
</evidence>
<comment type="catalytic activity">
    <reaction evidence="3">
        <text>N(6)-succinyl-L-lysyl-[protein] + NAD(+) + H2O = 2''-O-succinyl-ADP-D-ribose + nicotinamide + L-lysyl-[protein]</text>
        <dbReference type="Rhea" id="RHEA:47668"/>
        <dbReference type="Rhea" id="RHEA-COMP:9752"/>
        <dbReference type="Rhea" id="RHEA-COMP:11877"/>
        <dbReference type="ChEBI" id="CHEBI:15377"/>
        <dbReference type="ChEBI" id="CHEBI:17154"/>
        <dbReference type="ChEBI" id="CHEBI:29969"/>
        <dbReference type="ChEBI" id="CHEBI:57540"/>
        <dbReference type="ChEBI" id="CHEBI:87830"/>
        <dbReference type="ChEBI" id="CHEBI:87832"/>
    </reaction>
</comment>
<dbReference type="Gene3D" id="3.30.1600.10">
    <property type="entry name" value="SIR2/SIRT2 'Small Domain"/>
    <property type="match status" value="1"/>
</dbReference>
<dbReference type="CDD" id="cd01412">
    <property type="entry name" value="SIRT5_Af1_CobB"/>
    <property type="match status" value="1"/>
</dbReference>
<protein>
    <recommendedName>
        <fullName evidence="3">NAD-dependent protein deacylase</fullName>
        <ecNumber evidence="3">2.3.1.286</ecNumber>
    </recommendedName>
    <alternativeName>
        <fullName evidence="3">Regulatory protein SIR2 homolog</fullName>
    </alternativeName>
</protein>
<name>A0A7J5TUZ5_9BACT</name>
<keyword evidence="3" id="KW-0963">Cytoplasm</keyword>
<feature type="binding site" evidence="3">
    <location>
        <position position="56"/>
    </location>
    <ligand>
        <name>substrate</name>
    </ligand>
</feature>
<evidence type="ECO:0000256" key="1">
    <source>
        <dbReference type="ARBA" id="ARBA00022679"/>
    </source>
</evidence>
<comment type="domain">
    <text evidence="3">2 residues (Tyr-56 and Arg-59) present in a large hydrophobic pocket are probably involved in substrate specificity. They are important for desuccinylation activity, but dispensable for deacetylation activity.</text>
</comment>
<organism evidence="6 7">
    <name type="scientific">Rudanella paleaurantiibacter</name>
    <dbReference type="NCBI Taxonomy" id="2614655"/>
    <lineage>
        <taxon>Bacteria</taxon>
        <taxon>Pseudomonadati</taxon>
        <taxon>Bacteroidota</taxon>
        <taxon>Cytophagia</taxon>
        <taxon>Cytophagales</taxon>
        <taxon>Cytophagaceae</taxon>
        <taxon>Rudanella</taxon>
    </lineage>
</organism>
<comment type="caution">
    <text evidence="3 4">Lacks conserved residue(s) required for the propagation of feature annotation.</text>
</comment>
<dbReference type="Gene3D" id="3.40.50.1220">
    <property type="entry name" value="TPP-binding domain"/>
    <property type="match status" value="1"/>
</dbReference>
<evidence type="ECO:0000256" key="3">
    <source>
        <dbReference type="HAMAP-Rule" id="MF_01121"/>
    </source>
</evidence>
<feature type="binding site" evidence="3">
    <location>
        <position position="217"/>
    </location>
    <ligand>
        <name>NAD(+)</name>
        <dbReference type="ChEBI" id="CHEBI:57540"/>
    </ligand>
</feature>
<dbReference type="EMBL" id="WELI01000009">
    <property type="protein sequence ID" value="KAB7727965.1"/>
    <property type="molecule type" value="Genomic_DNA"/>
</dbReference>
<comment type="catalytic activity">
    <reaction evidence="3">
        <text>N(6)-acetyl-L-lysyl-[protein] + NAD(+) + H2O = 2''-O-acetyl-ADP-D-ribose + nicotinamide + L-lysyl-[protein]</text>
        <dbReference type="Rhea" id="RHEA:43636"/>
        <dbReference type="Rhea" id="RHEA-COMP:9752"/>
        <dbReference type="Rhea" id="RHEA-COMP:10731"/>
        <dbReference type="ChEBI" id="CHEBI:15377"/>
        <dbReference type="ChEBI" id="CHEBI:17154"/>
        <dbReference type="ChEBI" id="CHEBI:29969"/>
        <dbReference type="ChEBI" id="CHEBI:57540"/>
        <dbReference type="ChEBI" id="CHEBI:61930"/>
        <dbReference type="ChEBI" id="CHEBI:83767"/>
        <dbReference type="EC" id="2.3.1.286"/>
    </reaction>
</comment>
<feature type="active site" description="Proton acceptor" evidence="3">
    <location>
        <position position="107"/>
    </location>
</feature>
<comment type="similarity">
    <text evidence="3">Belongs to the sirtuin family. Class III subfamily.</text>
</comment>
<dbReference type="GO" id="GO:0005737">
    <property type="term" value="C:cytoplasm"/>
    <property type="evidence" value="ECO:0007669"/>
    <property type="project" value="UniProtKB-SubCell"/>
</dbReference>